<feature type="compositionally biased region" description="Acidic residues" evidence="8">
    <location>
        <begin position="378"/>
        <end position="404"/>
    </location>
</feature>
<sequence>MRVLGYPRLISLANFRMPNFPLVAEILVWLVKRFDPDIDIFSDHDTEEQRVTLIRSVAEFMALKTNIKLNTKKLYQADGYAVKEMLKIATLLYDAQNSSNTEQSQSSSNQNAVNFDISNKINELKTTRQLASQLTINGAALFDLLGREVELREIRNTKIARQFDTSEIEVALKDVIENTRKEISETKKQIDNVKDKIVLVCLKFKLLVDTEQNLDARIERRKTELDRNQKRLHTLKKVRPAFMEEFEKLEIEFRALYDNYLQKFRYLAYLEHLYEDAAKVEQERFERRQAATKKQLEQLRAEDTNFESMMEGNDSIFATNLQEPLVTPLTNPEATAAEKSGQSSHIKSTTGRASKMQYTQRRIYGSMSGRQRGTIPENDSDGSLDSDSDLLIDGDLDDDDDEDLLNSVGATNMGDYDLKAAQEKRAVSKIERHSDDDF</sequence>
<dbReference type="EMBL" id="KQ982877">
    <property type="protein sequence ID" value="KYQ49707.1"/>
    <property type="molecule type" value="Genomic_DNA"/>
</dbReference>
<accession>A0A151WPG9</accession>
<evidence type="ECO:0000313" key="9">
    <source>
        <dbReference type="EMBL" id="KYQ49707.1"/>
    </source>
</evidence>
<name>A0A151WPG9_9HYME</name>
<dbReference type="Proteomes" id="UP000075809">
    <property type="component" value="Unassembled WGS sequence"/>
</dbReference>
<keyword evidence="4 7" id="KW-0175">Coiled coil</keyword>
<evidence type="ECO:0000256" key="1">
    <source>
        <dbReference type="ARBA" id="ARBA00004138"/>
    </source>
</evidence>
<dbReference type="Pfam" id="PF10234">
    <property type="entry name" value="Cluap1"/>
    <property type="match status" value="1"/>
</dbReference>
<evidence type="ECO:0000256" key="7">
    <source>
        <dbReference type="SAM" id="Coils"/>
    </source>
</evidence>
<comment type="similarity">
    <text evidence="2">Belongs to the CLUAP1 family.</text>
</comment>
<evidence type="ECO:0000256" key="5">
    <source>
        <dbReference type="ARBA" id="ARBA00023069"/>
    </source>
</evidence>
<evidence type="ECO:0000256" key="2">
    <source>
        <dbReference type="ARBA" id="ARBA00008340"/>
    </source>
</evidence>
<dbReference type="PANTHER" id="PTHR21547">
    <property type="entry name" value="CLUSTERIN ASSOCIATED PROTEIN 1"/>
    <property type="match status" value="1"/>
</dbReference>
<evidence type="ECO:0000256" key="8">
    <source>
        <dbReference type="SAM" id="MobiDB-lite"/>
    </source>
</evidence>
<dbReference type="GO" id="GO:0005815">
    <property type="term" value="C:microtubule organizing center"/>
    <property type="evidence" value="ECO:0007669"/>
    <property type="project" value="TreeGrafter"/>
</dbReference>
<feature type="region of interest" description="Disordered" evidence="8">
    <location>
        <begin position="334"/>
        <end position="410"/>
    </location>
</feature>
<dbReference type="PANTHER" id="PTHR21547:SF0">
    <property type="entry name" value="CLUSTERIN-ASSOCIATED PROTEIN 1"/>
    <property type="match status" value="1"/>
</dbReference>
<feature type="compositionally biased region" description="Polar residues" evidence="8">
    <location>
        <begin position="340"/>
        <end position="360"/>
    </location>
</feature>
<dbReference type="GO" id="GO:0060271">
    <property type="term" value="P:cilium assembly"/>
    <property type="evidence" value="ECO:0007669"/>
    <property type="project" value="TreeGrafter"/>
</dbReference>
<keyword evidence="3" id="KW-0970">Cilium biogenesis/degradation</keyword>
<gene>
    <name evidence="9" type="ORF">ALC60_11241</name>
</gene>
<keyword evidence="5" id="KW-0969">Cilium</keyword>
<keyword evidence="10" id="KW-1185">Reference proteome</keyword>
<protein>
    <submittedName>
        <fullName evidence="9">Clusterin-associated protein 1</fullName>
    </submittedName>
</protein>
<evidence type="ECO:0000313" key="10">
    <source>
        <dbReference type="Proteomes" id="UP000075809"/>
    </source>
</evidence>
<dbReference type="STRING" id="64791.A0A151WPG9"/>
<dbReference type="GO" id="GO:0005929">
    <property type="term" value="C:cilium"/>
    <property type="evidence" value="ECO:0007669"/>
    <property type="project" value="UniProtKB-SubCell"/>
</dbReference>
<feature type="coiled-coil region" evidence="7">
    <location>
        <begin position="169"/>
        <end position="196"/>
    </location>
</feature>
<reference evidence="9 10" key="1">
    <citation type="submission" date="2015-09" db="EMBL/GenBank/DDBJ databases">
        <title>Trachymyrmex zeteki WGS genome.</title>
        <authorList>
            <person name="Nygaard S."/>
            <person name="Hu H."/>
            <person name="Boomsma J."/>
            <person name="Zhang G."/>
        </authorList>
    </citation>
    <scope>NUCLEOTIDE SEQUENCE [LARGE SCALE GENOMIC DNA]</scope>
    <source>
        <strain evidence="9">Tzet28-1</strain>
        <tissue evidence="9">Whole body</tissue>
    </source>
</reference>
<organism evidence="9 10">
    <name type="scientific">Mycetomoellerius zeteki</name>
    <dbReference type="NCBI Taxonomy" id="64791"/>
    <lineage>
        <taxon>Eukaryota</taxon>
        <taxon>Metazoa</taxon>
        <taxon>Ecdysozoa</taxon>
        <taxon>Arthropoda</taxon>
        <taxon>Hexapoda</taxon>
        <taxon>Insecta</taxon>
        <taxon>Pterygota</taxon>
        <taxon>Neoptera</taxon>
        <taxon>Endopterygota</taxon>
        <taxon>Hymenoptera</taxon>
        <taxon>Apocrita</taxon>
        <taxon>Aculeata</taxon>
        <taxon>Formicoidea</taxon>
        <taxon>Formicidae</taxon>
        <taxon>Myrmicinae</taxon>
        <taxon>Mycetomoellerius</taxon>
    </lineage>
</organism>
<dbReference type="AlphaFoldDB" id="A0A151WPG9"/>
<dbReference type="GO" id="GO:0030992">
    <property type="term" value="C:intraciliary transport particle B"/>
    <property type="evidence" value="ECO:0007669"/>
    <property type="project" value="TreeGrafter"/>
</dbReference>
<evidence type="ECO:0000256" key="3">
    <source>
        <dbReference type="ARBA" id="ARBA00022794"/>
    </source>
</evidence>
<keyword evidence="6" id="KW-0966">Cell projection</keyword>
<proteinExistence type="inferred from homology"/>
<comment type="subcellular location">
    <subcellularLocation>
        <location evidence="1">Cell projection</location>
        <location evidence="1">Cilium</location>
    </subcellularLocation>
</comment>
<evidence type="ECO:0000256" key="6">
    <source>
        <dbReference type="ARBA" id="ARBA00023273"/>
    </source>
</evidence>
<dbReference type="InterPro" id="IPR019366">
    <property type="entry name" value="Clusterin-associated_protein-1"/>
</dbReference>
<evidence type="ECO:0000256" key="4">
    <source>
        <dbReference type="ARBA" id="ARBA00023054"/>
    </source>
</evidence>